<evidence type="ECO:0000313" key="8">
    <source>
        <dbReference type="Proteomes" id="UP001059610"/>
    </source>
</evidence>
<evidence type="ECO:0000259" key="6">
    <source>
        <dbReference type="PROSITE" id="PS51007"/>
    </source>
</evidence>
<evidence type="ECO:0000256" key="5">
    <source>
        <dbReference type="SAM" id="MobiDB-lite"/>
    </source>
</evidence>
<dbReference type="PANTHER" id="PTHR35008">
    <property type="entry name" value="BLL4482 PROTEIN-RELATED"/>
    <property type="match status" value="1"/>
</dbReference>
<keyword evidence="2 4" id="KW-0479">Metal-binding</keyword>
<feature type="domain" description="Cytochrome c" evidence="6">
    <location>
        <begin position="188"/>
        <end position="274"/>
    </location>
</feature>
<gene>
    <name evidence="7" type="ORF">SOASR032_12760</name>
</gene>
<feature type="compositionally biased region" description="Low complexity" evidence="5">
    <location>
        <begin position="25"/>
        <end position="47"/>
    </location>
</feature>
<evidence type="ECO:0000256" key="1">
    <source>
        <dbReference type="ARBA" id="ARBA00022617"/>
    </source>
</evidence>
<accession>A0ABQ5LIQ6</accession>
<proteinExistence type="predicted"/>
<dbReference type="PANTHER" id="PTHR35008:SF9">
    <property type="entry name" value="CYTOCHROME C DOMAIN-CONTAINING PROTEIN"/>
    <property type="match status" value="1"/>
</dbReference>
<dbReference type="Pfam" id="PF21342">
    <property type="entry name" value="SoxA-TsdA_cyt-c"/>
    <property type="match status" value="1"/>
</dbReference>
<dbReference type="Gene3D" id="1.10.760.10">
    <property type="entry name" value="Cytochrome c-like domain"/>
    <property type="match status" value="2"/>
</dbReference>
<organism evidence="7 8">
    <name type="scientific">Pragia fontium</name>
    <dbReference type="NCBI Taxonomy" id="82985"/>
    <lineage>
        <taxon>Bacteria</taxon>
        <taxon>Pseudomonadati</taxon>
        <taxon>Pseudomonadota</taxon>
        <taxon>Gammaproteobacteria</taxon>
        <taxon>Enterobacterales</taxon>
        <taxon>Budviciaceae</taxon>
        <taxon>Pragia</taxon>
    </lineage>
</organism>
<comment type="caution">
    <text evidence="7">The sequence shown here is derived from an EMBL/GenBank/DDBJ whole genome shotgun (WGS) entry which is preliminary data.</text>
</comment>
<keyword evidence="8" id="KW-1185">Reference proteome</keyword>
<name>A0ABQ5LIQ6_9GAMM</name>
<dbReference type="EMBL" id="BRLJ01000002">
    <property type="protein sequence ID" value="GKX62707.1"/>
    <property type="molecule type" value="Genomic_DNA"/>
</dbReference>
<dbReference type="Proteomes" id="UP001059610">
    <property type="component" value="Unassembled WGS sequence"/>
</dbReference>
<evidence type="ECO:0000313" key="7">
    <source>
        <dbReference type="EMBL" id="GKX62707.1"/>
    </source>
</evidence>
<dbReference type="RefSeq" id="WP_261821746.1">
    <property type="nucleotide sequence ID" value="NZ_BRLJ01000002.1"/>
</dbReference>
<dbReference type="Pfam" id="PF13442">
    <property type="entry name" value="Cytochrome_CBB3"/>
    <property type="match status" value="1"/>
</dbReference>
<evidence type="ECO:0000256" key="4">
    <source>
        <dbReference type="PROSITE-ProRule" id="PRU00433"/>
    </source>
</evidence>
<dbReference type="SUPFAM" id="SSF46626">
    <property type="entry name" value="Cytochrome c"/>
    <property type="match status" value="2"/>
</dbReference>
<sequence length="326" mass="35196">MMVYRSAILIVGVLVITGGTITLSSWQSPTSPQPETTQTPAQPATASVERASVPFNQAPIPDNEFGKIAEQGKMIFNNPSLYASQYVGNSLTCSNCHLDSGTKAGSAPLWAAYVSYPAYRSKNNHVNSFQERLQGCFRFSMNGKAPALGSPELVALESYAWWLAKGTAINPDEIGRGFTKLSKPAKPADYARGQIVYQERCAMCHAADGSGQTDNNGHVTFPALWGDKSFNWGAGMGSITNAAAFIRANMPYSQGNTLSIQQSWDVALYMDSHDRPQDPRFTGSVEETRQKYHNSASSMYGKVVNGSLLGSVSTPSGGRLNEKEAQ</sequence>
<keyword evidence="3 4" id="KW-0408">Iron</keyword>
<keyword evidence="1 4" id="KW-0349">Heme</keyword>
<dbReference type="InterPro" id="IPR036909">
    <property type="entry name" value="Cyt_c-like_dom_sf"/>
</dbReference>
<dbReference type="InterPro" id="IPR051459">
    <property type="entry name" value="Cytochrome_c-type_DH"/>
</dbReference>
<feature type="region of interest" description="Disordered" evidence="5">
    <location>
        <begin position="25"/>
        <end position="48"/>
    </location>
</feature>
<dbReference type="PROSITE" id="PS51007">
    <property type="entry name" value="CYTC"/>
    <property type="match status" value="1"/>
</dbReference>
<evidence type="ECO:0000256" key="2">
    <source>
        <dbReference type="ARBA" id="ARBA00022723"/>
    </source>
</evidence>
<dbReference type="InterPro" id="IPR009056">
    <property type="entry name" value="Cyt_c-like_dom"/>
</dbReference>
<reference evidence="7" key="1">
    <citation type="submission" date="2022-06" db="EMBL/GenBank/DDBJ databases">
        <title>Draft genome sequences of Pragia fontium str. JCM24417.</title>
        <authorList>
            <person name="Wakabayashi Y."/>
            <person name="Kojima K."/>
        </authorList>
    </citation>
    <scope>NUCLEOTIDE SEQUENCE</scope>
    <source>
        <strain evidence="7">JCM 24417</strain>
    </source>
</reference>
<evidence type="ECO:0000256" key="3">
    <source>
        <dbReference type="ARBA" id="ARBA00023004"/>
    </source>
</evidence>
<protein>
    <submittedName>
        <fullName evidence="7">Cytochrome c</fullName>
    </submittedName>
</protein>